<dbReference type="RefSeq" id="WP_108383068.1">
    <property type="nucleotide sequence ID" value="NZ_CP028858.1"/>
</dbReference>
<dbReference type="KEGG" id="harc:HARCEL1_10050"/>
<dbReference type="GO" id="GO:0008324">
    <property type="term" value="F:monoatomic cation transmembrane transporter activity"/>
    <property type="evidence" value="ECO:0007669"/>
    <property type="project" value="InterPro"/>
</dbReference>
<keyword evidence="1" id="KW-0472">Membrane</keyword>
<evidence type="ECO:0000313" key="4">
    <source>
        <dbReference type="Proteomes" id="UP000244727"/>
    </source>
</evidence>
<feature type="transmembrane region" description="Helical" evidence="1">
    <location>
        <begin position="41"/>
        <end position="62"/>
    </location>
</feature>
<dbReference type="GeneID" id="36512851"/>
<dbReference type="InterPro" id="IPR006037">
    <property type="entry name" value="RCK_C"/>
</dbReference>
<name>A0A2R4X2K3_9EURY</name>
<evidence type="ECO:0000256" key="1">
    <source>
        <dbReference type="SAM" id="Phobius"/>
    </source>
</evidence>
<evidence type="ECO:0000313" key="3">
    <source>
        <dbReference type="EMBL" id="AWB28026.1"/>
    </source>
</evidence>
<keyword evidence="1" id="KW-0812">Transmembrane</keyword>
<dbReference type="InterPro" id="IPR058603">
    <property type="entry name" value="DUF8167_2nd"/>
</dbReference>
<dbReference type="EMBL" id="CP028858">
    <property type="protein sequence ID" value="AWB28026.1"/>
    <property type="molecule type" value="Genomic_DNA"/>
</dbReference>
<dbReference type="InterPro" id="IPR058604">
    <property type="entry name" value="DUF8167_3rd"/>
</dbReference>
<dbReference type="InterPro" id="IPR058480">
    <property type="entry name" value="DUF8167_N"/>
</dbReference>
<evidence type="ECO:0000259" key="2">
    <source>
        <dbReference type="PROSITE" id="PS51202"/>
    </source>
</evidence>
<dbReference type="Pfam" id="PF26503">
    <property type="entry name" value="DUF8167_3rd"/>
    <property type="match status" value="1"/>
</dbReference>
<dbReference type="Proteomes" id="UP000244727">
    <property type="component" value="Chromosome"/>
</dbReference>
<keyword evidence="4" id="KW-1185">Reference proteome</keyword>
<dbReference type="PROSITE" id="PS51202">
    <property type="entry name" value="RCK_C"/>
    <property type="match status" value="1"/>
</dbReference>
<dbReference type="AlphaFoldDB" id="A0A2R4X2K3"/>
<dbReference type="Pfam" id="PF26501">
    <property type="entry name" value="DUF8167"/>
    <property type="match status" value="1"/>
</dbReference>
<feature type="domain" description="RCK C-terminal" evidence="2">
    <location>
        <begin position="285"/>
        <end position="361"/>
    </location>
</feature>
<sequence length="361" mass="36129">MSPLAWSVLELVGLAVTAGLVAAALAAAYRAHLGAEIPSSLAILGGLGVLAVYLNTTAALGQVMSDDAVALGTVLFNAGAVLAGVFSGSIGRRGGDRVGQAIRERRGAGASDLGRAIAGVGRTTTIALPETITDAVGYDPVDATTRETLAGRSMTFPRGLTPADVEARLAERLRRDHGVAYVDATVDAAGDVTELVLGARPAGLGPTLPADTAAMAVRADPPLAAGPGDVVQIVADGDRVTTGELRGVAGDVVTVAMPAAETDAVDPDRAYRLVTVGATADAGRAAAGVLRRADETVAVIAVGVSSPLVGLPAGALRSPVLAIVPEGGPTEALPPEDRQIAAGDQLYVVDTPDRLAALRAL</sequence>
<feature type="transmembrane region" description="Helical" evidence="1">
    <location>
        <begin position="68"/>
        <end position="87"/>
    </location>
</feature>
<gene>
    <name evidence="3" type="ORF">HARCEL1_10050</name>
</gene>
<accession>A0A2R4X2K3</accession>
<dbReference type="Pfam" id="PF26502">
    <property type="entry name" value="DUF8167_2nd"/>
    <property type="match status" value="1"/>
</dbReference>
<keyword evidence="1" id="KW-1133">Transmembrane helix</keyword>
<organism evidence="3 4">
    <name type="scientific">Halococcoides cellulosivorans</name>
    <dbReference type="NCBI Taxonomy" id="1679096"/>
    <lineage>
        <taxon>Archaea</taxon>
        <taxon>Methanobacteriati</taxon>
        <taxon>Methanobacteriota</taxon>
        <taxon>Stenosarchaea group</taxon>
        <taxon>Halobacteria</taxon>
        <taxon>Halobacteriales</taxon>
        <taxon>Haloarculaceae</taxon>
        <taxon>Halococcoides</taxon>
    </lineage>
</organism>
<proteinExistence type="predicted"/>
<reference evidence="3 4" key="1">
    <citation type="submission" date="2018-04" db="EMBL/GenBank/DDBJ databases">
        <title>Halococcoides cellulosivorans gen. nov., sp. nov., an extremely halophilic cellulose-utilizing haloarchaeon from hypersaline lakes.</title>
        <authorList>
            <person name="Sorokin D.Y."/>
            <person name="Toshchakov S.V."/>
            <person name="Samarov N.I."/>
            <person name="Korzhenkov A."/>
            <person name="Kublanov I.V."/>
        </authorList>
    </citation>
    <scope>NUCLEOTIDE SEQUENCE [LARGE SCALE GENOMIC DNA]</scope>
    <source>
        <strain evidence="3 4">HArcel1</strain>
    </source>
</reference>
<protein>
    <recommendedName>
        <fullName evidence="2">RCK C-terminal domain-containing protein</fullName>
    </recommendedName>
</protein>
<feature type="transmembrane region" description="Helical" evidence="1">
    <location>
        <begin position="6"/>
        <end position="29"/>
    </location>
</feature>
<dbReference type="GO" id="GO:0006813">
    <property type="term" value="P:potassium ion transport"/>
    <property type="evidence" value="ECO:0007669"/>
    <property type="project" value="InterPro"/>
</dbReference>